<dbReference type="GO" id="GO:0016787">
    <property type="term" value="F:hydrolase activity"/>
    <property type="evidence" value="ECO:0007669"/>
    <property type="project" value="UniProtKB-KW"/>
</dbReference>
<evidence type="ECO:0000256" key="1">
    <source>
        <dbReference type="SAM" id="Phobius"/>
    </source>
</evidence>
<sequence>MAPDSPSAGRRGYAVLAFTACSVLLFCALLLRDYDHPLARIRRTAEEGSWKQLFSSPRTTCGISPSLLNEFGLHNFRLSQVHVGSGYRTQRFLDKAQHGEKLRVGLIGGSGALTFPLFLASLAQPPSLTVSLGHGTDTVTGQRNKYGAVPVQEQWHQLVMRYLEEAFPTAELHFRNGAKPATDSSFFEWCWTSLIGTDVDLVFIELAVNDDPNTSFTSSENLLRSLLQLDSQPAVVYVDTFSLHNTFAGKQQTLLSAQDIQSTLSPFYDVPQVSARPALLPAMIRDHSLKKPWFRGDERHGSTRLHRFLGSMVVGYLMEERCRIDELTLDAEGGGDWPNRAALVTVPQVTMRERWNSTEVHATKPPACATAGAGLVPANEPQDWKLVDWKYSKYYYEALVPNSDEIIFNVDVREGAQGFVAISYLRSRQYDLGRARCMVGERGADIDGHWENSASLAQTAIIADKVPPGRHRVRCRTLAADGSSRRSAFRVMGVMSV</sequence>
<keyword evidence="1" id="KW-0472">Membrane</keyword>
<dbReference type="PANTHER" id="PTHR34407">
    <property type="entry name" value="EXPRESSED PROTEIN"/>
    <property type="match status" value="1"/>
</dbReference>
<keyword evidence="2" id="KW-0378">Hydrolase</keyword>
<dbReference type="Proteomes" id="UP000321518">
    <property type="component" value="Unassembled WGS sequence"/>
</dbReference>
<evidence type="ECO:0000313" key="2">
    <source>
        <dbReference type="EMBL" id="GEM06223.1"/>
    </source>
</evidence>
<keyword evidence="1" id="KW-1133">Transmembrane helix</keyword>
<organism evidence="2 3">
    <name type="scientific">Rhodotorula toruloides</name>
    <name type="common">Yeast</name>
    <name type="synonym">Rhodosporidium toruloides</name>
    <dbReference type="NCBI Taxonomy" id="5286"/>
    <lineage>
        <taxon>Eukaryota</taxon>
        <taxon>Fungi</taxon>
        <taxon>Dikarya</taxon>
        <taxon>Basidiomycota</taxon>
        <taxon>Pucciniomycotina</taxon>
        <taxon>Microbotryomycetes</taxon>
        <taxon>Sporidiobolales</taxon>
        <taxon>Sporidiobolaceae</taxon>
        <taxon>Rhodotorula</taxon>
    </lineage>
</organism>
<gene>
    <name evidence="2" type="ORF">Rt10032_c01g0240</name>
</gene>
<dbReference type="PANTHER" id="PTHR34407:SF1">
    <property type="entry name" value="SGNH HYDROLASE-TYPE ESTERASE DOMAIN-CONTAINING PROTEIN"/>
    <property type="match status" value="1"/>
</dbReference>
<feature type="transmembrane region" description="Helical" evidence="1">
    <location>
        <begin position="12"/>
        <end position="31"/>
    </location>
</feature>
<dbReference type="EMBL" id="BJWK01000001">
    <property type="protein sequence ID" value="GEM06223.1"/>
    <property type="molecule type" value="Genomic_DNA"/>
</dbReference>
<protein>
    <submittedName>
        <fullName evidence="2">Capsular related protein, Esterase, SGNH hydrolase-type domain containing</fullName>
    </submittedName>
</protein>
<accession>A0A511K7A3</accession>
<evidence type="ECO:0000313" key="3">
    <source>
        <dbReference type="Proteomes" id="UP000321518"/>
    </source>
</evidence>
<comment type="caution">
    <text evidence="2">The sequence shown here is derived from an EMBL/GenBank/DDBJ whole genome shotgun (WGS) entry which is preliminary data.</text>
</comment>
<dbReference type="AlphaFoldDB" id="A0A511K7A3"/>
<dbReference type="OrthoDB" id="544608at2759"/>
<name>A0A511K7A3_RHOTO</name>
<dbReference type="SUPFAM" id="SSF52266">
    <property type="entry name" value="SGNH hydrolase"/>
    <property type="match status" value="1"/>
</dbReference>
<keyword evidence="1" id="KW-0812">Transmembrane</keyword>
<proteinExistence type="predicted"/>
<reference evidence="2 3" key="1">
    <citation type="submission" date="2019-07" db="EMBL/GenBank/DDBJ databases">
        <title>Rhodotorula toruloides NBRC10032 genome sequencing.</title>
        <authorList>
            <person name="Shida Y."/>
            <person name="Takaku H."/>
            <person name="Ogasawara W."/>
            <person name="Mori K."/>
        </authorList>
    </citation>
    <scope>NUCLEOTIDE SEQUENCE [LARGE SCALE GENOMIC DNA]</scope>
    <source>
        <strain evidence="2 3">NBRC10032</strain>
    </source>
</reference>